<organism evidence="1">
    <name type="scientific">uncultured bacterium</name>
    <name type="common">gcode 4</name>
    <dbReference type="NCBI Taxonomy" id="1234023"/>
    <lineage>
        <taxon>Bacteria</taxon>
        <taxon>environmental samples</taxon>
    </lineage>
</organism>
<proteinExistence type="predicted"/>
<gene>
    <name evidence="1" type="ORF">ACD_80C00174G0008</name>
</gene>
<protein>
    <submittedName>
        <fullName evidence="1">Uncharacterized protein</fullName>
    </submittedName>
</protein>
<evidence type="ECO:0000313" key="1">
    <source>
        <dbReference type="EMBL" id="EKD24658.1"/>
    </source>
</evidence>
<comment type="caution">
    <text evidence="1">The sequence shown here is derived from an EMBL/GenBank/DDBJ whole genome shotgun (WGS) entry which is preliminary data.</text>
</comment>
<sequence>MTFRETSVKSVAVNKNYKIIKIKTNTYTYMKKIFIAIVLIISIDGCKKDTLQPNWWNKLWHKEMYVMGDLNDKHKNSILPKIDEIRTTLQQYVLWDSDTIQIYGPGGYRKTAEKAWKVWNKNYQTTLMPDTLNPSTTGEFAKIIKSYLDLRRDYDREKAFKKMWLCIPKELYKQDERFWEWWLSSVSTYCTVVLGGPEAWTYGTRQRDEEMKIYHLPTTPDPDDPWGCECSAETRITEWYEGCAEGPKKKMIALPDFEQKMQGVRAQHAKSLRDRYLNVADPNFQIGPIEDYEVKSIVVEGEMYYGIGIPNIPTRY</sequence>
<dbReference type="EMBL" id="AMFJ01036181">
    <property type="protein sequence ID" value="EKD24658.1"/>
    <property type="molecule type" value="Genomic_DNA"/>
</dbReference>
<reference evidence="1" key="1">
    <citation type="journal article" date="2012" name="Science">
        <title>Fermentation, hydrogen, and sulfur metabolism in multiple uncultivated bacterial phyla.</title>
        <authorList>
            <person name="Wrighton K.C."/>
            <person name="Thomas B.C."/>
            <person name="Sharon I."/>
            <person name="Miller C.S."/>
            <person name="Castelle C.J."/>
            <person name="VerBerkmoes N.C."/>
            <person name="Wilkins M.J."/>
            <person name="Hettich R.L."/>
            <person name="Lipton M.S."/>
            <person name="Williams K.H."/>
            <person name="Long P.E."/>
            <person name="Banfield J.F."/>
        </authorList>
    </citation>
    <scope>NUCLEOTIDE SEQUENCE [LARGE SCALE GENOMIC DNA]</scope>
</reference>
<dbReference type="AlphaFoldDB" id="K1XW89"/>
<accession>K1XW89</accession>
<name>K1XW89_9BACT</name>